<feature type="domain" description="PPIase cyclophilin-type" evidence="4">
    <location>
        <begin position="240"/>
        <end position="392"/>
    </location>
</feature>
<evidence type="ECO:0000313" key="5">
    <source>
        <dbReference type="EMBL" id="SMP39621.1"/>
    </source>
</evidence>
<dbReference type="Pfam" id="PF17963">
    <property type="entry name" value="Big_9"/>
    <property type="match status" value="4"/>
</dbReference>
<dbReference type="InterPro" id="IPR044016">
    <property type="entry name" value="Big_13"/>
</dbReference>
<dbReference type="Pfam" id="PF00160">
    <property type="entry name" value="Pro_isomerase"/>
    <property type="match status" value="1"/>
</dbReference>
<dbReference type="EC" id="5.2.1.8" evidence="1"/>
<dbReference type="InterPro" id="IPR015919">
    <property type="entry name" value="Cadherin-like_sf"/>
</dbReference>
<dbReference type="RefSeq" id="WP_283430577.1">
    <property type="nucleotide sequence ID" value="NZ_FXUG01000001.1"/>
</dbReference>
<evidence type="ECO:0000256" key="3">
    <source>
        <dbReference type="ARBA" id="ARBA00023235"/>
    </source>
</evidence>
<dbReference type="SUPFAM" id="SSF49313">
    <property type="entry name" value="Cadherin-like"/>
    <property type="match status" value="1"/>
</dbReference>
<dbReference type="EMBL" id="FXUG01000001">
    <property type="protein sequence ID" value="SMP39621.1"/>
    <property type="molecule type" value="Genomic_DNA"/>
</dbReference>
<dbReference type="InterPro" id="IPR013783">
    <property type="entry name" value="Ig-like_fold"/>
</dbReference>
<dbReference type="PANTHER" id="PTHR45625:SF4">
    <property type="entry name" value="PEPTIDYLPROLYL ISOMERASE DOMAIN AND WD REPEAT-CONTAINING PROTEIN 1"/>
    <property type="match status" value="1"/>
</dbReference>
<gene>
    <name evidence="5" type="ORF">SAMN06265222_101334</name>
</gene>
<protein>
    <recommendedName>
        <fullName evidence="1">peptidylprolyl isomerase</fullName>
        <ecNumber evidence="1">5.2.1.8</ecNumber>
    </recommendedName>
</protein>
<dbReference type="PRINTS" id="PR00153">
    <property type="entry name" value="CSAPPISMRASE"/>
</dbReference>
<evidence type="ECO:0000256" key="2">
    <source>
        <dbReference type="ARBA" id="ARBA00023110"/>
    </source>
</evidence>
<name>A0ABY1PSY6_9BACT</name>
<dbReference type="SUPFAM" id="SSF52833">
    <property type="entry name" value="Thioredoxin-like"/>
    <property type="match status" value="1"/>
</dbReference>
<evidence type="ECO:0000313" key="6">
    <source>
        <dbReference type="Proteomes" id="UP001158067"/>
    </source>
</evidence>
<evidence type="ECO:0000259" key="4">
    <source>
        <dbReference type="PROSITE" id="PS50072"/>
    </source>
</evidence>
<dbReference type="Gene3D" id="2.40.100.10">
    <property type="entry name" value="Cyclophilin-like"/>
    <property type="match status" value="1"/>
</dbReference>
<proteinExistence type="predicted"/>
<dbReference type="NCBIfam" id="NF012211">
    <property type="entry name" value="tand_rpt_95"/>
    <property type="match status" value="4"/>
</dbReference>
<accession>A0ABY1PSY6</accession>
<dbReference type="InterPro" id="IPR011506">
    <property type="entry name" value="Planctomycete_extracellular"/>
</dbReference>
<dbReference type="InterPro" id="IPR029000">
    <property type="entry name" value="Cyclophilin-like_dom_sf"/>
</dbReference>
<comment type="caution">
    <text evidence="5">The sequence shown here is derived from an EMBL/GenBank/DDBJ whole genome shotgun (WGS) entry which is preliminary data.</text>
</comment>
<dbReference type="InterPro" id="IPR036249">
    <property type="entry name" value="Thioredoxin-like_sf"/>
</dbReference>
<dbReference type="Pfam" id="PF05345">
    <property type="entry name" value="He_PIG"/>
    <property type="match status" value="1"/>
</dbReference>
<organism evidence="5 6">
    <name type="scientific">Neorhodopirellula lusitana</name>
    <dbReference type="NCBI Taxonomy" id="445327"/>
    <lineage>
        <taxon>Bacteria</taxon>
        <taxon>Pseudomonadati</taxon>
        <taxon>Planctomycetota</taxon>
        <taxon>Planctomycetia</taxon>
        <taxon>Pirellulales</taxon>
        <taxon>Pirellulaceae</taxon>
        <taxon>Neorhodopirellula</taxon>
    </lineage>
</organism>
<dbReference type="PROSITE" id="PS50072">
    <property type="entry name" value="CSA_PPIASE_2"/>
    <property type="match status" value="1"/>
</dbReference>
<dbReference type="Gene3D" id="2.60.40.3440">
    <property type="match status" value="1"/>
</dbReference>
<keyword evidence="3 5" id="KW-0413">Isomerase</keyword>
<evidence type="ECO:0000256" key="1">
    <source>
        <dbReference type="ARBA" id="ARBA00013194"/>
    </source>
</evidence>
<dbReference type="Proteomes" id="UP001158067">
    <property type="component" value="Unassembled WGS sequence"/>
</dbReference>
<dbReference type="Gene3D" id="2.60.40.2810">
    <property type="match status" value="3"/>
</dbReference>
<dbReference type="InterPro" id="IPR044666">
    <property type="entry name" value="Cyclophilin_A-like"/>
</dbReference>
<dbReference type="CDD" id="cd00317">
    <property type="entry name" value="cyclophilin"/>
    <property type="match status" value="1"/>
</dbReference>
<keyword evidence="2" id="KW-0697">Rotamase</keyword>
<dbReference type="SUPFAM" id="SSF50891">
    <property type="entry name" value="Cyclophilin-like"/>
    <property type="match status" value="1"/>
</dbReference>
<dbReference type="InterPro" id="IPR002130">
    <property type="entry name" value="Cyclophilin-type_PPIase_dom"/>
</dbReference>
<reference evidence="5 6" key="1">
    <citation type="submission" date="2017-05" db="EMBL/GenBank/DDBJ databases">
        <authorList>
            <person name="Varghese N."/>
            <person name="Submissions S."/>
        </authorList>
    </citation>
    <scope>NUCLEOTIDE SEQUENCE [LARGE SCALE GENOMIC DNA]</scope>
    <source>
        <strain evidence="5 6">DSM 25457</strain>
    </source>
</reference>
<dbReference type="Pfam" id="PF07595">
    <property type="entry name" value="Planc_extracel"/>
    <property type="match status" value="1"/>
</dbReference>
<dbReference type="Pfam" id="PF19077">
    <property type="entry name" value="Big_13"/>
    <property type="match status" value="1"/>
</dbReference>
<dbReference type="GO" id="GO:0016853">
    <property type="term" value="F:isomerase activity"/>
    <property type="evidence" value="ECO:0007669"/>
    <property type="project" value="UniProtKB-KW"/>
</dbReference>
<keyword evidence="6" id="KW-1185">Reference proteome</keyword>
<dbReference type="Gene3D" id="2.60.40.10">
    <property type="entry name" value="Immunoglobulins"/>
    <property type="match status" value="2"/>
</dbReference>
<sequence>MNLARKLRQRLAQVIVGDSARESARGNSKVSASRGRLLLESLESRQMMAGDVDLLSTTTADTGLSNAAMTDQSENDDTGISALVSEGEPGVNLVELAKWLDDTGFEFYGANWCPACTEQKQLFEDGGDDLPFTEVTLSDENRTQDPQFASLNITEYPTWILPNNDRLVGVQTIETLIQLSNFQNPTDERPSFETIGAQTVAIGSPLHIPVDAYDAEGGPLTVTVSVENSALLEAVVVTGNRSLRLDMEGYGDMVFELFEQRAPTAAGRVIELAEDGFYDGIIFHRVDDDFVIQAGDPTGTGTSGSSLGTFDDDFHEDLQHNQSGVLSFAKTTDDTNNSQFFITEVPTRYLDFNHSIFGQLVEGEDVREAISETHVDGNDKPTNSVVINNATVFEDTENSVVMLKALGGTGTTNVTFTITDSDGNQYQEIVPVTVTEDVSSQGVEINSQPFLEAITDPITTTTGEATLQLGSVDVEGDDVIYLISNSSSDITATVDPDTGLVEVEAVDGFSGSVDIVVGVQAATNAGDNFDSQVVTFTFDQQAVDTPTSIDLRASSDSGTSSTDNITNVGTMTFDVDGVTSGATVQIVDTSDGTVVGSGTATGTSIAITINNLASIGEGSYTLAARQVVDSVTSSLSSTLTVVYDTTSPTFNTSTVQTTGNVDTAYTTDLVSAEEGSGVVYSLASAPSGATIVDGTGVINWTPTDAQLGANSFTVELRDAAGNVRSETFSVTVAAAPIAGVRLEVTDLDGNVIDSLSVGQQFLLNFYGVDNRSVFDRDGIYAAFADVLFDGTLVRAVPGESIDYSNVFGNVTRGTISSGLIDELGAASSLTTPTQEIESLIATVTMESLAAGTVNFVAEPADQTGSEVLLFSSNEQVPTDAVSYVGVSLAIGQTFTAVADTFSVDEDSGATVLDVLANDTIVSGTGSLSVVSVTQPSEGGTVTLSGGQVSFTPASDFVGTADFTYRVSGPNGVQEDVSVTVTVNNVNDAPVGVDDTFIVDSDSSNNSLDVLANEASTAEPGETLTVTAVSTPTAGGTVTIASDGLTVNYTPAASFVGTDTFTYTLSDGTETDTVSVTVTVNPSDDPPTAVADSFPVSGGAAINEDSAQASYDVLANDTTDADNQAFVIEQLGTPSNGGTVSIGNNGTTLLYQPAANFNGTETVTYTIRDTGGGLATTTVTFDVTAVNDPPPISDGAITIVRGSGETTVLSISDLPTNPDTGEVIEFVDLTTPSNGTATISSDGQSILFTPPSDDFTGEITFDFEVEDADGERSGPATMTVTIAQYTTRAIEILLQSSASGLLGSDLSAFTLTGTNILNEAVSIPLSDSSVVVSDTGIRIPGLLPGTYTIEIPAIPFLENGEEAQSLSIQSYVDEGDESVELNLGRIKAEYLSVSDWFGSRAQRSVLVAVNSGESAILTRASEAALDDLSGVTVNLDSDATIITINATQTTTDNGTTSDAAVTGAANINNNSVIDHRGNVGDMHLVLISLDDTGVALAASSASSASTTQSTASGEPLESVTAAAASQADIFVPEVSLTAEGEPEGSTETGSVSDDASKVVAGQANVDAAMADVSPNLTLISGTEDAIAADSESGVETFTEAVDQVLTTR</sequence>
<dbReference type="Gene3D" id="3.40.30.10">
    <property type="entry name" value="Glutaredoxin"/>
    <property type="match status" value="1"/>
</dbReference>
<dbReference type="PANTHER" id="PTHR45625">
    <property type="entry name" value="PEPTIDYL-PROLYL CIS-TRANS ISOMERASE-RELATED"/>
    <property type="match status" value="1"/>
</dbReference>